<feature type="region of interest" description="Disordered" evidence="6">
    <location>
        <begin position="690"/>
        <end position="714"/>
    </location>
</feature>
<evidence type="ECO:0000259" key="7">
    <source>
        <dbReference type="PROSITE" id="PS50048"/>
    </source>
</evidence>
<dbReference type="OrthoDB" id="3862662at2759"/>
<keyword evidence="3" id="KW-0805">Transcription regulation</keyword>
<organism evidence="8 9">
    <name type="scientific">Teratosphaeria nubilosa</name>
    <dbReference type="NCBI Taxonomy" id="161662"/>
    <lineage>
        <taxon>Eukaryota</taxon>
        <taxon>Fungi</taxon>
        <taxon>Dikarya</taxon>
        <taxon>Ascomycota</taxon>
        <taxon>Pezizomycotina</taxon>
        <taxon>Dothideomycetes</taxon>
        <taxon>Dothideomycetidae</taxon>
        <taxon>Mycosphaerellales</taxon>
        <taxon>Teratosphaeriaceae</taxon>
        <taxon>Teratosphaeria</taxon>
    </lineage>
</organism>
<dbReference type="InterPro" id="IPR007219">
    <property type="entry name" value="XnlR_reg_dom"/>
</dbReference>
<dbReference type="CDD" id="cd00067">
    <property type="entry name" value="GAL4"/>
    <property type="match status" value="1"/>
</dbReference>
<dbReference type="SMART" id="SM00066">
    <property type="entry name" value="GAL4"/>
    <property type="match status" value="1"/>
</dbReference>
<evidence type="ECO:0000256" key="1">
    <source>
        <dbReference type="ARBA" id="ARBA00004123"/>
    </source>
</evidence>
<keyword evidence="4" id="KW-0804">Transcription</keyword>
<dbReference type="GO" id="GO:0006351">
    <property type="term" value="P:DNA-templated transcription"/>
    <property type="evidence" value="ECO:0007669"/>
    <property type="project" value="InterPro"/>
</dbReference>
<dbReference type="PROSITE" id="PS50048">
    <property type="entry name" value="ZN2_CY6_FUNGAL_2"/>
    <property type="match status" value="1"/>
</dbReference>
<dbReference type="PANTHER" id="PTHR47338:SF10">
    <property type="entry name" value="TRANSCRIPTION FACTOR DOMAIN-CONTAINING PROTEIN-RELATED"/>
    <property type="match status" value="1"/>
</dbReference>
<keyword evidence="5" id="KW-0539">Nucleus</keyword>
<sequence length="799" mass="87479">MAQTRNTTITMTEDGQMRSTIACRVCRKRKTKCGRELPQCNLCGQSGQQCEYPCEVRRPGPKIGSTQVPRKRNASTSVASRPVNKTPRLSVERTSRISPPPPPPPVDVVQPISPAPSLSAPSPSMLSLSFILHPSHDSCSPHHSPPEAETNSESQEDHIEAACLALGVQPCHADDLIDIFFDTFTSFQLFRRQDFRRLLARVPTATQTKALLAPVLAFAIKGCEDAVDGSASEATKLPLGCSSLSTSYLISLARQYIDQATAESEDDPLPLSLLQALILLTHWFLIKGVRGKAWRYLGTCVRSAYELNLHLVDVNKPACSLATDAAAWCQDEERRRAWWAIWEMDAFASVIQRCPGGIDWSQNETFLPAEDDNWAKSEPQRSCRLDSSVTSRWKALADSGNNSPKAWFIVMNSLAKEAQSITTPIGLHKPGKGAGRPMKDAVNRLVTLLNSVHCCSHAIPAGLKFRCQYLHFGLRSPDAASASAARLQHAAIYSIHCITQLARLMIYRYWIFHGAKVPPRSQACAIGAPGGDHRSPGPLGRTDNGVSPLEVSLALDQYLEAADEVYTLVRRSCADHHKHVNPYLANTLWLAGAVHLLYKRLASPSPTDRELISSNFMLLSVTYNNFLDHWQMPKTLQKNLEVVESELDSLGVEQSYANKDQNDILALLGRHHDGSSGTGQMNAERLASGHSLAPDDQSGGVQRDGGNGESGLDYTLVHDCPPNTDSCFSYDWAEHPNNRFPNNLCTSSDAGQIFASDGQQGMVLGLNNQDNICSDLSFSPANAAFTTYIDGMLSGSYMS</sequence>
<dbReference type="InterPro" id="IPR001138">
    <property type="entry name" value="Zn2Cys6_DnaBD"/>
</dbReference>
<dbReference type="Proteomes" id="UP000799436">
    <property type="component" value="Unassembled WGS sequence"/>
</dbReference>
<dbReference type="GO" id="GO:0008270">
    <property type="term" value="F:zinc ion binding"/>
    <property type="evidence" value="ECO:0007669"/>
    <property type="project" value="InterPro"/>
</dbReference>
<dbReference type="Pfam" id="PF04082">
    <property type="entry name" value="Fungal_trans"/>
    <property type="match status" value="1"/>
</dbReference>
<dbReference type="PANTHER" id="PTHR47338">
    <property type="entry name" value="ZN(II)2CYS6 TRANSCRIPTION FACTOR (EUROFUNG)-RELATED"/>
    <property type="match status" value="1"/>
</dbReference>
<feature type="compositionally biased region" description="Polar residues" evidence="6">
    <location>
        <begin position="64"/>
        <end position="79"/>
    </location>
</feature>
<evidence type="ECO:0000256" key="4">
    <source>
        <dbReference type="ARBA" id="ARBA00023163"/>
    </source>
</evidence>
<evidence type="ECO:0000313" key="9">
    <source>
        <dbReference type="Proteomes" id="UP000799436"/>
    </source>
</evidence>
<protein>
    <recommendedName>
        <fullName evidence="7">Zn(2)-C6 fungal-type domain-containing protein</fullName>
    </recommendedName>
</protein>
<dbReference type="SUPFAM" id="SSF57701">
    <property type="entry name" value="Zn2/Cys6 DNA-binding domain"/>
    <property type="match status" value="1"/>
</dbReference>
<keyword evidence="9" id="KW-1185">Reference proteome</keyword>
<proteinExistence type="predicted"/>
<gene>
    <name evidence="8" type="ORF">EJ03DRAFT_123177</name>
</gene>
<dbReference type="AlphaFoldDB" id="A0A6G1L5W5"/>
<dbReference type="Gene3D" id="4.10.240.10">
    <property type="entry name" value="Zn(2)-C6 fungal-type DNA-binding domain"/>
    <property type="match status" value="1"/>
</dbReference>
<dbReference type="GO" id="GO:0003677">
    <property type="term" value="F:DNA binding"/>
    <property type="evidence" value="ECO:0007669"/>
    <property type="project" value="InterPro"/>
</dbReference>
<dbReference type="CDD" id="cd12148">
    <property type="entry name" value="fungal_TF_MHR"/>
    <property type="match status" value="1"/>
</dbReference>
<dbReference type="InterPro" id="IPR036864">
    <property type="entry name" value="Zn2-C6_fun-type_DNA-bd_sf"/>
</dbReference>
<dbReference type="Pfam" id="PF00172">
    <property type="entry name" value="Zn_clus"/>
    <property type="match status" value="1"/>
</dbReference>
<dbReference type="GO" id="GO:0000981">
    <property type="term" value="F:DNA-binding transcription factor activity, RNA polymerase II-specific"/>
    <property type="evidence" value="ECO:0007669"/>
    <property type="project" value="InterPro"/>
</dbReference>
<name>A0A6G1L5W5_9PEZI</name>
<dbReference type="EMBL" id="ML995846">
    <property type="protein sequence ID" value="KAF2768267.1"/>
    <property type="molecule type" value="Genomic_DNA"/>
</dbReference>
<feature type="domain" description="Zn(2)-C6 fungal-type" evidence="7">
    <location>
        <begin position="22"/>
        <end position="52"/>
    </location>
</feature>
<evidence type="ECO:0000256" key="6">
    <source>
        <dbReference type="SAM" id="MobiDB-lite"/>
    </source>
</evidence>
<accession>A0A6G1L5W5</accession>
<feature type="compositionally biased region" description="Basic and acidic residues" evidence="6">
    <location>
        <begin position="137"/>
        <end position="146"/>
    </location>
</feature>
<evidence type="ECO:0000256" key="2">
    <source>
        <dbReference type="ARBA" id="ARBA00022723"/>
    </source>
</evidence>
<evidence type="ECO:0000256" key="3">
    <source>
        <dbReference type="ARBA" id="ARBA00023015"/>
    </source>
</evidence>
<dbReference type="PROSITE" id="PS00463">
    <property type="entry name" value="ZN2_CY6_FUNGAL_1"/>
    <property type="match status" value="1"/>
</dbReference>
<dbReference type="SMART" id="SM00906">
    <property type="entry name" value="Fungal_trans"/>
    <property type="match status" value="1"/>
</dbReference>
<evidence type="ECO:0000256" key="5">
    <source>
        <dbReference type="ARBA" id="ARBA00023242"/>
    </source>
</evidence>
<dbReference type="GO" id="GO:0005634">
    <property type="term" value="C:nucleus"/>
    <property type="evidence" value="ECO:0007669"/>
    <property type="project" value="UniProtKB-SubCell"/>
</dbReference>
<comment type="subcellular location">
    <subcellularLocation>
        <location evidence="1">Nucleus</location>
    </subcellularLocation>
</comment>
<keyword evidence="2" id="KW-0479">Metal-binding</keyword>
<reference evidence="8" key="1">
    <citation type="journal article" date="2020" name="Stud. Mycol.">
        <title>101 Dothideomycetes genomes: a test case for predicting lifestyles and emergence of pathogens.</title>
        <authorList>
            <person name="Haridas S."/>
            <person name="Albert R."/>
            <person name="Binder M."/>
            <person name="Bloem J."/>
            <person name="Labutti K."/>
            <person name="Salamov A."/>
            <person name="Andreopoulos B."/>
            <person name="Baker S."/>
            <person name="Barry K."/>
            <person name="Bills G."/>
            <person name="Bluhm B."/>
            <person name="Cannon C."/>
            <person name="Castanera R."/>
            <person name="Culley D."/>
            <person name="Daum C."/>
            <person name="Ezra D."/>
            <person name="Gonzalez J."/>
            <person name="Henrissat B."/>
            <person name="Kuo A."/>
            <person name="Liang C."/>
            <person name="Lipzen A."/>
            <person name="Lutzoni F."/>
            <person name="Magnuson J."/>
            <person name="Mondo S."/>
            <person name="Nolan M."/>
            <person name="Ohm R."/>
            <person name="Pangilinan J."/>
            <person name="Park H.-J."/>
            <person name="Ramirez L."/>
            <person name="Alfaro M."/>
            <person name="Sun H."/>
            <person name="Tritt A."/>
            <person name="Yoshinaga Y."/>
            <person name="Zwiers L.-H."/>
            <person name="Turgeon B."/>
            <person name="Goodwin S."/>
            <person name="Spatafora J."/>
            <person name="Crous P."/>
            <person name="Grigoriev I."/>
        </authorList>
    </citation>
    <scope>NUCLEOTIDE SEQUENCE</scope>
    <source>
        <strain evidence="8">CBS 116005</strain>
    </source>
</reference>
<feature type="region of interest" description="Disordered" evidence="6">
    <location>
        <begin position="137"/>
        <end position="156"/>
    </location>
</feature>
<dbReference type="InterPro" id="IPR050815">
    <property type="entry name" value="TF_fung"/>
</dbReference>
<feature type="region of interest" description="Disordered" evidence="6">
    <location>
        <begin position="58"/>
        <end position="120"/>
    </location>
</feature>
<evidence type="ECO:0000313" key="8">
    <source>
        <dbReference type="EMBL" id="KAF2768267.1"/>
    </source>
</evidence>